<dbReference type="AlphaFoldDB" id="A0A814LMF7"/>
<feature type="region of interest" description="Disordered" evidence="1">
    <location>
        <begin position="159"/>
        <end position="266"/>
    </location>
</feature>
<comment type="caution">
    <text evidence="2">The sequence shown here is derived from an EMBL/GenBank/DDBJ whole genome shotgun (WGS) entry which is preliminary data.</text>
</comment>
<dbReference type="EMBL" id="CAJNOC010006031">
    <property type="protein sequence ID" value="CAF1068241.1"/>
    <property type="molecule type" value="Genomic_DNA"/>
</dbReference>
<keyword evidence="3" id="KW-1185">Reference proteome</keyword>
<protein>
    <submittedName>
        <fullName evidence="2">Uncharacterized protein</fullName>
    </submittedName>
</protein>
<sequence>MKEKEIKNFQKKIAKINNSCNHHIVYTRLDTNLSSNTSKYQKKNNNNPHQIQIQSNEKTRKSQQPLSHCNILLNKKKYQILEQFVKQLSLLEKEIRQDSEKIINNIINMAPNNTKKQKNTEEIKTANNQKKNESKLKKYLKIMTEIKNDDQLRDELKQLSESQNNQTRRTPRRNTKKPSLTDSTNNNHTKQKKRTIQDREEDDDIEEDSELENEEQDEEEEAEEEADDVEEEKPEQDVEIDQTHTENEHEMIETNQEANNPSESTMHRTSTFKIRLKSGKNFEEKYLSSVECEKEIRKNKPEYEGEISTKFNYSKDILTIWTNKKEDIEYFKKEWPIKAFKYGVEIINEENISKTYHIMMKTVNLSEHDEKDLKIKYKLTDIERWKKFYILVLTDKETYERINKEKIVKLGTFRAKCESWIYPAPKRLNCRKCFSYYHMEKDCDSNRLCKRCGKKEHGICKREPICINCEQKHEADDIKCPIRIQLQREDNRRKVYEEKNRTTQKINDSIVNIEEINQKNIQLNDQEIINVLSNGIKSLKEAIEENSAAILVVNKEIAVINNSSINVNEIDELCDEILGENIKKHYKKLNDKVREKRSIKNMNELK</sequence>
<evidence type="ECO:0000313" key="2">
    <source>
        <dbReference type="EMBL" id="CAF1068241.1"/>
    </source>
</evidence>
<feature type="compositionally biased region" description="Basic and acidic residues" evidence="1">
    <location>
        <begin position="241"/>
        <end position="252"/>
    </location>
</feature>
<accession>A0A814LMF7</accession>
<feature type="compositionally biased region" description="Acidic residues" evidence="1">
    <location>
        <begin position="199"/>
        <end position="240"/>
    </location>
</feature>
<evidence type="ECO:0000313" key="3">
    <source>
        <dbReference type="Proteomes" id="UP000663879"/>
    </source>
</evidence>
<organism evidence="2 3">
    <name type="scientific">Brachionus calyciflorus</name>
    <dbReference type="NCBI Taxonomy" id="104777"/>
    <lineage>
        <taxon>Eukaryota</taxon>
        <taxon>Metazoa</taxon>
        <taxon>Spiralia</taxon>
        <taxon>Gnathifera</taxon>
        <taxon>Rotifera</taxon>
        <taxon>Eurotatoria</taxon>
        <taxon>Monogononta</taxon>
        <taxon>Pseudotrocha</taxon>
        <taxon>Ploima</taxon>
        <taxon>Brachionidae</taxon>
        <taxon>Brachionus</taxon>
    </lineage>
</organism>
<feature type="compositionally biased region" description="Polar residues" evidence="1">
    <location>
        <begin position="253"/>
        <end position="266"/>
    </location>
</feature>
<proteinExistence type="predicted"/>
<name>A0A814LMF7_9BILA</name>
<dbReference type="Proteomes" id="UP000663879">
    <property type="component" value="Unassembled WGS sequence"/>
</dbReference>
<gene>
    <name evidence="2" type="ORF">OXX778_LOCUS19605</name>
</gene>
<reference evidence="2" key="1">
    <citation type="submission" date="2021-02" db="EMBL/GenBank/DDBJ databases">
        <authorList>
            <person name="Nowell W R."/>
        </authorList>
    </citation>
    <scope>NUCLEOTIDE SEQUENCE</scope>
    <source>
        <strain evidence="2">Ploen Becks lab</strain>
    </source>
</reference>
<evidence type="ECO:0000256" key="1">
    <source>
        <dbReference type="SAM" id="MobiDB-lite"/>
    </source>
</evidence>